<organism evidence="13 14">
    <name type="scientific">Futiania mangrovi</name>
    <dbReference type="NCBI Taxonomy" id="2959716"/>
    <lineage>
        <taxon>Bacteria</taxon>
        <taxon>Pseudomonadati</taxon>
        <taxon>Pseudomonadota</taxon>
        <taxon>Alphaproteobacteria</taxon>
        <taxon>Futianiales</taxon>
        <taxon>Futianiaceae</taxon>
        <taxon>Futiania</taxon>
    </lineage>
</organism>
<dbReference type="GO" id="GO:0071973">
    <property type="term" value="P:bacterial-type flagellum-dependent cell motility"/>
    <property type="evidence" value="ECO:0007669"/>
    <property type="project" value="InterPro"/>
</dbReference>
<dbReference type="GO" id="GO:0003774">
    <property type="term" value="F:cytoskeletal motor activity"/>
    <property type="evidence" value="ECO:0007669"/>
    <property type="project" value="InterPro"/>
</dbReference>
<name>A0A9J6PFN5_9PROT</name>
<keyword evidence="7 10" id="KW-0472">Membrane</keyword>
<dbReference type="InterPro" id="IPR006182">
    <property type="entry name" value="FliF_N_dom"/>
</dbReference>
<dbReference type="InterPro" id="IPR013556">
    <property type="entry name" value="Flag_M-ring_C"/>
</dbReference>
<comment type="subcellular location">
    <subcellularLocation>
        <location evidence="1">Bacterial flagellum basal body</location>
    </subcellularLocation>
    <subcellularLocation>
        <location evidence="2">Cell membrane</location>
        <topology evidence="2">Multi-pass membrane protein</topology>
    </subcellularLocation>
</comment>
<evidence type="ECO:0000256" key="1">
    <source>
        <dbReference type="ARBA" id="ARBA00004117"/>
    </source>
</evidence>
<feature type="transmembrane region" description="Helical" evidence="10">
    <location>
        <begin position="20"/>
        <end position="44"/>
    </location>
</feature>
<dbReference type="Proteomes" id="UP001055804">
    <property type="component" value="Unassembled WGS sequence"/>
</dbReference>
<evidence type="ECO:0000259" key="11">
    <source>
        <dbReference type="Pfam" id="PF01514"/>
    </source>
</evidence>
<evidence type="ECO:0000256" key="5">
    <source>
        <dbReference type="ARBA" id="ARBA00022692"/>
    </source>
</evidence>
<comment type="similarity">
    <text evidence="3">Belongs to the FliF family.</text>
</comment>
<keyword evidence="8" id="KW-0975">Bacterial flagellum</keyword>
<feature type="region of interest" description="Disordered" evidence="9">
    <location>
        <begin position="421"/>
        <end position="441"/>
    </location>
</feature>
<sequence length="481" mass="49467">MSDAPVTTPGTTAPASIPPALRAGAIALSGLLGALIAVAVAWWVMMPARDVLFSNLAPRDLLQVTQRLGALGVAHEVNADTGTVLVARDRVDSVRLALAADAIPNPAGAGYATRDAASFRVSAGGQSGRAALEADLSRTLANLSGVHAASVHFAAEGGAPGATVVLDMLGAAPPADMLATVRSLVAGALAGLAPEAVRVVDPAGRAHALAETDGLVPADLRRKAFEAELAERARTLVARVVGDENVRVEVTADIRFASRTVTQNRLDPSGQVLTANETTATPQGEITGERATYEVTRTTETEHVDEGRVERMSVAVLVNAAALQDTPDAAALLSRIEGLVSDGIALDTARGDRITVESLPFAAPAQPIGDVSLTPARAVDWIRIAEIAGLAIVILAAIGLAFRAVRLAAAPGRGAPAAGLVPQRPVAPAPEAPSPAEGPRHLAYEQGNAAELGHDVGRLVQEHPDRAVALVRNWLHGRDKT</sequence>
<evidence type="ECO:0008006" key="15">
    <source>
        <dbReference type="Google" id="ProtNLM"/>
    </source>
</evidence>
<evidence type="ECO:0000256" key="10">
    <source>
        <dbReference type="SAM" id="Phobius"/>
    </source>
</evidence>
<dbReference type="RefSeq" id="WP_269330885.1">
    <property type="nucleotide sequence ID" value="NZ_JAMZFT010000001.1"/>
</dbReference>
<evidence type="ECO:0000256" key="8">
    <source>
        <dbReference type="ARBA" id="ARBA00023143"/>
    </source>
</evidence>
<comment type="caution">
    <text evidence="13">The sequence shown here is derived from an EMBL/GenBank/DDBJ whole genome shotgun (WGS) entry which is preliminary data.</text>
</comment>
<evidence type="ECO:0000256" key="9">
    <source>
        <dbReference type="SAM" id="MobiDB-lite"/>
    </source>
</evidence>
<dbReference type="InterPro" id="IPR045851">
    <property type="entry name" value="AMP-bd_C_sf"/>
</dbReference>
<keyword evidence="4" id="KW-1003">Cell membrane</keyword>
<evidence type="ECO:0000256" key="7">
    <source>
        <dbReference type="ARBA" id="ARBA00023136"/>
    </source>
</evidence>
<feature type="domain" description="Flagellar M-ring C-terminal" evidence="12">
    <location>
        <begin position="277"/>
        <end position="361"/>
    </location>
</feature>
<keyword evidence="5 10" id="KW-0812">Transmembrane</keyword>
<dbReference type="AlphaFoldDB" id="A0A9J6PFN5"/>
<protein>
    <recommendedName>
        <fullName evidence="15">Flagellar M-ring protein</fullName>
    </recommendedName>
</protein>
<evidence type="ECO:0000259" key="12">
    <source>
        <dbReference type="Pfam" id="PF08345"/>
    </source>
</evidence>
<dbReference type="EMBL" id="JAMZFT010000001">
    <property type="protein sequence ID" value="MCP1334922.1"/>
    <property type="molecule type" value="Genomic_DNA"/>
</dbReference>
<gene>
    <name evidence="13" type="ORF">NJQ99_00695</name>
</gene>
<evidence type="ECO:0000313" key="13">
    <source>
        <dbReference type="EMBL" id="MCP1334922.1"/>
    </source>
</evidence>
<proteinExistence type="inferred from homology"/>
<dbReference type="PANTHER" id="PTHR30046">
    <property type="entry name" value="FLAGELLAR M-RING PROTEIN"/>
    <property type="match status" value="1"/>
</dbReference>
<dbReference type="InterPro" id="IPR043427">
    <property type="entry name" value="YscJ/FliF"/>
</dbReference>
<dbReference type="InterPro" id="IPR000067">
    <property type="entry name" value="FlgMring_FliF"/>
</dbReference>
<keyword evidence="6 10" id="KW-1133">Transmembrane helix</keyword>
<dbReference type="GO" id="GO:0005886">
    <property type="term" value="C:plasma membrane"/>
    <property type="evidence" value="ECO:0007669"/>
    <property type="project" value="UniProtKB-SubCell"/>
</dbReference>
<keyword evidence="14" id="KW-1185">Reference proteome</keyword>
<evidence type="ECO:0000256" key="3">
    <source>
        <dbReference type="ARBA" id="ARBA00007971"/>
    </source>
</evidence>
<dbReference type="GO" id="GO:0009431">
    <property type="term" value="C:bacterial-type flagellum basal body, MS ring"/>
    <property type="evidence" value="ECO:0007669"/>
    <property type="project" value="InterPro"/>
</dbReference>
<dbReference type="PANTHER" id="PTHR30046:SF0">
    <property type="entry name" value="FLAGELLAR M-RING PROTEIN"/>
    <property type="match status" value="1"/>
</dbReference>
<reference evidence="13" key="1">
    <citation type="submission" date="2022-06" db="EMBL/GenBank/DDBJ databases">
        <title>Isolation and Genomics of Futiania mangrovii gen. nov., sp. nov., a Rare and Metabolically-versatile member in the Class Alphaproteobacteria.</title>
        <authorList>
            <person name="Liu L."/>
            <person name="Huang W.-C."/>
            <person name="Pan J."/>
            <person name="Li J."/>
            <person name="Huang Y."/>
            <person name="Du H."/>
            <person name="Liu Y."/>
            <person name="Li M."/>
        </authorList>
    </citation>
    <scope>NUCLEOTIDE SEQUENCE</scope>
    <source>
        <strain evidence="13">FT118</strain>
    </source>
</reference>
<evidence type="ECO:0000313" key="14">
    <source>
        <dbReference type="Proteomes" id="UP001055804"/>
    </source>
</evidence>
<dbReference type="PRINTS" id="PR01009">
    <property type="entry name" value="FLGMRINGFLIF"/>
</dbReference>
<evidence type="ECO:0000256" key="4">
    <source>
        <dbReference type="ARBA" id="ARBA00022475"/>
    </source>
</evidence>
<evidence type="ECO:0000256" key="6">
    <source>
        <dbReference type="ARBA" id="ARBA00022989"/>
    </source>
</evidence>
<dbReference type="Gene3D" id="3.30.300.30">
    <property type="match status" value="1"/>
</dbReference>
<dbReference type="Pfam" id="PF08345">
    <property type="entry name" value="YscJ_FliF_C"/>
    <property type="match status" value="1"/>
</dbReference>
<evidence type="ECO:0000256" key="2">
    <source>
        <dbReference type="ARBA" id="ARBA00004651"/>
    </source>
</evidence>
<dbReference type="Pfam" id="PF01514">
    <property type="entry name" value="YscJ_FliF"/>
    <property type="match status" value="1"/>
</dbReference>
<feature type="domain" description="Flagellar M-ring N-terminal" evidence="11">
    <location>
        <begin position="47"/>
        <end position="205"/>
    </location>
</feature>
<accession>A0A9J6PFN5</accession>